<dbReference type="EMBL" id="VNHM01000003">
    <property type="protein sequence ID" value="TYO96929.1"/>
    <property type="molecule type" value="Genomic_DNA"/>
</dbReference>
<gene>
    <name evidence="1" type="ORF">LX24_00739</name>
</gene>
<keyword evidence="2" id="KW-1185">Reference proteome</keyword>
<evidence type="ECO:0000313" key="2">
    <source>
        <dbReference type="Proteomes" id="UP000323166"/>
    </source>
</evidence>
<dbReference type="RefSeq" id="WP_166510790.1">
    <property type="nucleotide sequence ID" value="NZ_VNHM01000003.1"/>
</dbReference>
<sequence>MNFVRKVANSNILASIIDIPESLRNKKVEILILPYENEHGEAGIDQTPKRARGLLEQYKNKGLQALEDGAWAKAAVDKHENS</sequence>
<protein>
    <submittedName>
        <fullName evidence="1">Uncharacterized protein</fullName>
    </submittedName>
</protein>
<accession>A0A5S4ZW10</accession>
<dbReference type="AlphaFoldDB" id="A0A5S4ZW10"/>
<name>A0A5S4ZW10_9FIRM</name>
<dbReference type="Proteomes" id="UP000323166">
    <property type="component" value="Unassembled WGS sequence"/>
</dbReference>
<comment type="caution">
    <text evidence="1">The sequence shown here is derived from an EMBL/GenBank/DDBJ whole genome shotgun (WGS) entry which is preliminary data.</text>
</comment>
<organism evidence="1 2">
    <name type="scientific">Desulfallas thermosapovorans DSM 6562</name>
    <dbReference type="NCBI Taxonomy" id="1121431"/>
    <lineage>
        <taxon>Bacteria</taxon>
        <taxon>Bacillati</taxon>
        <taxon>Bacillota</taxon>
        <taxon>Clostridia</taxon>
        <taxon>Eubacteriales</taxon>
        <taxon>Desulfallaceae</taxon>
        <taxon>Desulfallas</taxon>
    </lineage>
</organism>
<evidence type="ECO:0000313" key="1">
    <source>
        <dbReference type="EMBL" id="TYO96929.1"/>
    </source>
</evidence>
<reference evidence="1 2" key="1">
    <citation type="submission" date="2019-07" db="EMBL/GenBank/DDBJ databases">
        <title>Genomic Encyclopedia of Type Strains, Phase I: the one thousand microbial genomes (KMG-I) project.</title>
        <authorList>
            <person name="Kyrpides N."/>
        </authorList>
    </citation>
    <scope>NUCLEOTIDE SEQUENCE [LARGE SCALE GENOMIC DNA]</scope>
    <source>
        <strain evidence="1 2">DSM 6562</strain>
    </source>
</reference>
<proteinExistence type="predicted"/>